<comment type="caution">
    <text evidence="2">The sequence shown here is derived from an EMBL/GenBank/DDBJ whole genome shotgun (WGS) entry which is preliminary data.</text>
</comment>
<dbReference type="EMBL" id="NAJN01003428">
    <property type="protein sequence ID" value="TKA39643.1"/>
    <property type="molecule type" value="Genomic_DNA"/>
</dbReference>
<evidence type="ECO:0000313" key="4">
    <source>
        <dbReference type="Proteomes" id="UP000308768"/>
    </source>
</evidence>
<gene>
    <name evidence="3" type="ORF">B0A49_13807</name>
    <name evidence="2" type="ORF">B0A49_13999</name>
</gene>
<sequence length="142" mass="15293">MSTTTVTTPIPKTVSFESMVNTLHRHPLMIAALAPAAISHTLSSGDPGSHAVYSITDKKPMVGETTYSLTLTNTPDGVDSLVNAKPPVGTLQIASKWRVVDGELREDVDIDANFMVKRVAKGNVEKNHVAQHLILIEHAQKA</sequence>
<proteinExistence type="predicted"/>
<dbReference type="AlphaFoldDB" id="A0A4U0UUR2"/>
<evidence type="ECO:0000313" key="3">
    <source>
        <dbReference type="EMBL" id="TKA39840.1"/>
    </source>
</evidence>
<dbReference type="Proteomes" id="UP000308768">
    <property type="component" value="Unassembled WGS sequence"/>
</dbReference>
<dbReference type="OrthoDB" id="3905686at2759"/>
<dbReference type="EMBL" id="NAJN01003409">
    <property type="protein sequence ID" value="TKA39840.1"/>
    <property type="molecule type" value="Genomic_DNA"/>
</dbReference>
<protein>
    <recommendedName>
        <fullName evidence="1">DUF7053 domain-containing protein</fullName>
    </recommendedName>
</protein>
<organism evidence="2 4">
    <name type="scientific">Cryomyces minteri</name>
    <dbReference type="NCBI Taxonomy" id="331657"/>
    <lineage>
        <taxon>Eukaryota</taxon>
        <taxon>Fungi</taxon>
        <taxon>Dikarya</taxon>
        <taxon>Ascomycota</taxon>
        <taxon>Pezizomycotina</taxon>
        <taxon>Dothideomycetes</taxon>
        <taxon>Dothideomycetes incertae sedis</taxon>
        <taxon>Cryomyces</taxon>
    </lineage>
</organism>
<reference evidence="2 4" key="1">
    <citation type="submission" date="2017-03" db="EMBL/GenBank/DDBJ databases">
        <title>Genomes of endolithic fungi from Antarctica.</title>
        <authorList>
            <person name="Coleine C."/>
            <person name="Masonjones S."/>
            <person name="Stajich J.E."/>
        </authorList>
    </citation>
    <scope>NUCLEOTIDE SEQUENCE [LARGE SCALE GENOMIC DNA]</scope>
    <source>
        <strain evidence="2 4">CCFEE 5187</strain>
    </source>
</reference>
<evidence type="ECO:0000313" key="2">
    <source>
        <dbReference type="EMBL" id="TKA39643.1"/>
    </source>
</evidence>
<name>A0A4U0UUR2_9PEZI</name>
<accession>A0A4U0UUR2</accession>
<feature type="domain" description="DUF7053" evidence="1">
    <location>
        <begin position="3"/>
        <end position="101"/>
    </location>
</feature>
<evidence type="ECO:0000259" key="1">
    <source>
        <dbReference type="Pfam" id="PF23155"/>
    </source>
</evidence>
<dbReference type="InterPro" id="IPR055481">
    <property type="entry name" value="DUF7053"/>
</dbReference>
<keyword evidence="4" id="KW-1185">Reference proteome</keyword>
<dbReference type="Pfam" id="PF23155">
    <property type="entry name" value="DUF7053"/>
    <property type="match status" value="1"/>
</dbReference>